<gene>
    <name evidence="3" type="ORF">QTN47_24285</name>
</gene>
<dbReference type="InterPro" id="IPR021255">
    <property type="entry name" value="DUF2807"/>
</dbReference>
<reference evidence="3 4" key="1">
    <citation type="submission" date="2023-07" db="EMBL/GenBank/DDBJ databases">
        <authorList>
            <person name="Lian W.-H."/>
        </authorList>
    </citation>
    <scope>NUCLEOTIDE SEQUENCE [LARGE SCALE GENOMIC DNA]</scope>
    <source>
        <strain evidence="3 4">SYSU DXS3180</strain>
    </source>
</reference>
<evidence type="ECO:0000259" key="2">
    <source>
        <dbReference type="Pfam" id="PF10988"/>
    </source>
</evidence>
<dbReference type="Pfam" id="PF10988">
    <property type="entry name" value="DUF2807"/>
    <property type="match status" value="1"/>
</dbReference>
<dbReference type="Proteomes" id="UP001560573">
    <property type="component" value="Unassembled WGS sequence"/>
</dbReference>
<feature type="signal peptide" evidence="1">
    <location>
        <begin position="1"/>
        <end position="20"/>
    </location>
</feature>
<keyword evidence="4" id="KW-1185">Reference proteome</keyword>
<protein>
    <submittedName>
        <fullName evidence="3">Head GIN domain-containing protein</fullName>
    </submittedName>
</protein>
<feature type="chain" id="PRO_5047537484" evidence="1">
    <location>
        <begin position="21"/>
        <end position="239"/>
    </location>
</feature>
<evidence type="ECO:0000313" key="4">
    <source>
        <dbReference type="Proteomes" id="UP001560573"/>
    </source>
</evidence>
<feature type="domain" description="Putative auto-transporter adhesin head GIN" evidence="2">
    <location>
        <begin position="37"/>
        <end position="221"/>
    </location>
</feature>
<dbReference type="RefSeq" id="WP_369332059.1">
    <property type="nucleotide sequence ID" value="NZ_JAULBC010000009.1"/>
</dbReference>
<dbReference type="Gene3D" id="2.160.20.120">
    <property type="match status" value="1"/>
</dbReference>
<keyword evidence="1" id="KW-0732">Signal</keyword>
<evidence type="ECO:0000313" key="3">
    <source>
        <dbReference type="EMBL" id="MEX6690648.1"/>
    </source>
</evidence>
<sequence>MKKFLILTGLLFLSIMVLKAQNLVYDPNASIRTVDKFNGVSVGGGINLYLSQGKEQGVAVSAGEDKFTAKIKTEVKNGVLKIYLENGFWNGWSWGNKKIKAYVTVTDLNFLDLSGGSVGKIADPINVNNLKMELSGGSIAEGKFTGNSLNIDLSGGSIAKLDGAFDAASIEASGGSIFKDFAIAVNNCNVDASGGSVINITINKALKADASGGSIIHYKGTGVIMSVDASGGSSIKKQD</sequence>
<dbReference type="EMBL" id="JAULBC010000009">
    <property type="protein sequence ID" value="MEX6690648.1"/>
    <property type="molecule type" value="Genomic_DNA"/>
</dbReference>
<comment type="caution">
    <text evidence="3">The sequence shown here is derived from an EMBL/GenBank/DDBJ whole genome shotgun (WGS) entry which is preliminary data.</text>
</comment>
<name>A0ABV3ZPG0_9BACT</name>
<organism evidence="3 4">
    <name type="scientific">Danxiaibacter flavus</name>
    <dbReference type="NCBI Taxonomy" id="3049108"/>
    <lineage>
        <taxon>Bacteria</taxon>
        <taxon>Pseudomonadati</taxon>
        <taxon>Bacteroidota</taxon>
        <taxon>Chitinophagia</taxon>
        <taxon>Chitinophagales</taxon>
        <taxon>Chitinophagaceae</taxon>
        <taxon>Danxiaibacter</taxon>
    </lineage>
</organism>
<evidence type="ECO:0000256" key="1">
    <source>
        <dbReference type="SAM" id="SignalP"/>
    </source>
</evidence>
<accession>A0ABV3ZPG0</accession>
<proteinExistence type="predicted"/>